<organism evidence="3 4">
    <name type="scientific">Megalodesulfovibrio gigas (strain ATCC 19364 / DSM 1382 / NCIMB 9332 / VKM B-1759)</name>
    <name type="common">Desulfovibrio gigas</name>
    <dbReference type="NCBI Taxonomy" id="1121448"/>
    <lineage>
        <taxon>Bacteria</taxon>
        <taxon>Pseudomonadati</taxon>
        <taxon>Thermodesulfobacteriota</taxon>
        <taxon>Desulfovibrionia</taxon>
        <taxon>Desulfovibrionales</taxon>
        <taxon>Desulfovibrionaceae</taxon>
        <taxon>Megalodesulfovibrio</taxon>
    </lineage>
</organism>
<gene>
    <name evidence="3" type="ORF">DGI_0538</name>
</gene>
<dbReference type="GO" id="GO:0006629">
    <property type="term" value="P:lipid metabolic process"/>
    <property type="evidence" value="ECO:0007669"/>
    <property type="project" value="InterPro"/>
</dbReference>
<proteinExistence type="predicted"/>
<dbReference type="CDD" id="cd01822">
    <property type="entry name" value="Lysophospholipase_L1_like"/>
    <property type="match status" value="1"/>
</dbReference>
<dbReference type="InterPro" id="IPR036514">
    <property type="entry name" value="SGNH_hydro_sf"/>
</dbReference>
<dbReference type="PANTHER" id="PTHR30383:SF24">
    <property type="entry name" value="THIOESTERASE 1_PROTEASE 1_LYSOPHOSPHOLIPASE L1"/>
    <property type="match status" value="1"/>
</dbReference>
<dbReference type="HOGENOM" id="CLU_051180_1_1_7"/>
<dbReference type="KEGG" id="dgg:DGI_0538"/>
<dbReference type="PATRIC" id="fig|1121448.10.peg.533"/>
<evidence type="ECO:0000313" key="4">
    <source>
        <dbReference type="Proteomes" id="UP000016587"/>
    </source>
</evidence>
<dbReference type="InterPro" id="IPR013830">
    <property type="entry name" value="SGNH_hydro"/>
</dbReference>
<dbReference type="EMBL" id="CP006585">
    <property type="protein sequence ID" value="AGW12446.1"/>
    <property type="molecule type" value="Genomic_DNA"/>
</dbReference>
<reference evidence="4" key="2">
    <citation type="submission" date="2013-07" db="EMBL/GenBank/DDBJ databases">
        <authorList>
            <person name="Morais-Silva F.O."/>
            <person name="Rezende A.M."/>
            <person name="Pimentel C."/>
            <person name="Resende D.M."/>
            <person name="Santos C.I."/>
            <person name="Clemente C."/>
            <person name="de Oliveira L.M."/>
            <person name="da Silva S.M."/>
            <person name="Costa D.A."/>
            <person name="Varela-Raposo A."/>
            <person name="Horacio E.C.A."/>
            <person name="Matos M."/>
            <person name="Flores O."/>
            <person name="Ruiz J.C."/>
            <person name="Rodrigues-Pousada C."/>
        </authorList>
    </citation>
    <scope>NUCLEOTIDE SEQUENCE [LARGE SCALE GENOMIC DNA]</scope>
    <source>
        <strain evidence="4">ATCC 19364 / DSM 1382 / NCIMB 9332 / VKM B-1759</strain>
    </source>
</reference>
<dbReference type="PANTHER" id="PTHR30383">
    <property type="entry name" value="THIOESTERASE 1/PROTEASE 1/LYSOPHOSPHOLIPASE L1"/>
    <property type="match status" value="1"/>
</dbReference>
<evidence type="ECO:0000259" key="2">
    <source>
        <dbReference type="Pfam" id="PF13472"/>
    </source>
</evidence>
<evidence type="ECO:0000313" key="3">
    <source>
        <dbReference type="EMBL" id="AGW12446.1"/>
    </source>
</evidence>
<feature type="chain" id="PRO_5004588227" evidence="1">
    <location>
        <begin position="29"/>
        <end position="223"/>
    </location>
</feature>
<accession>T2G8H6</accession>
<dbReference type="Proteomes" id="UP000016587">
    <property type="component" value="Chromosome"/>
</dbReference>
<dbReference type="AlphaFoldDB" id="T2G8H6"/>
<evidence type="ECO:0000256" key="1">
    <source>
        <dbReference type="SAM" id="SignalP"/>
    </source>
</evidence>
<keyword evidence="1" id="KW-0732">Signal</keyword>
<dbReference type="InterPro" id="IPR008265">
    <property type="entry name" value="Lipase_GDSL_AS"/>
</dbReference>
<sequence>MWSNPWKCFGVLLLALYLLLPTVQPAMADMNDFTPPVARPLRLLAFGDSLTAGWGLPPEAAFPVVLERQLRAAGWDVAVVNAGVSGDTTTGGLNRLPWLLEERWDAAILELGANDMLRGEDPAIVEANLASMLELFRQKGVPVLLAGMLSLANFGEDYTREFNGIYPRLAEEFDAVAYPFFLEGVAGDPALNLPDGLHPNQQGIEQIAERILPKVVELLKRVK</sequence>
<dbReference type="Gene3D" id="3.40.50.1110">
    <property type="entry name" value="SGNH hydrolase"/>
    <property type="match status" value="1"/>
</dbReference>
<feature type="domain" description="SGNH hydrolase-type esterase" evidence="2">
    <location>
        <begin position="45"/>
        <end position="203"/>
    </location>
</feature>
<name>T2G8H6_MEGG1</name>
<dbReference type="GO" id="GO:0004622">
    <property type="term" value="F:phosphatidylcholine lysophospholipase activity"/>
    <property type="evidence" value="ECO:0007669"/>
    <property type="project" value="TreeGrafter"/>
</dbReference>
<feature type="signal peptide" evidence="1">
    <location>
        <begin position="1"/>
        <end position="28"/>
    </location>
</feature>
<reference evidence="3 4" key="1">
    <citation type="journal article" date="2013" name="J. Bacteriol.">
        <title>Roles of HynAB and Ech, the only two hydrogenases found in the model sulfate reducer Desulfovibrio gigas.</title>
        <authorList>
            <person name="Morais-Silva F.O."/>
            <person name="Santos C.I."/>
            <person name="Rodrigues R."/>
            <person name="Pereira I.A."/>
            <person name="Rodrigues-Pousada C."/>
        </authorList>
    </citation>
    <scope>NUCLEOTIDE SEQUENCE [LARGE SCALE GENOMIC DNA]</scope>
    <source>
        <strain evidence="4">ATCC 19364 / DSM 1382 / NCIMB 9332 / VKM B-1759</strain>
    </source>
</reference>
<dbReference type="STRING" id="1121448.DGI_0538"/>
<keyword evidence="4" id="KW-1185">Reference proteome</keyword>
<dbReference type="PROSITE" id="PS01098">
    <property type="entry name" value="LIPASE_GDSL_SER"/>
    <property type="match status" value="1"/>
</dbReference>
<protein>
    <submittedName>
        <fullName evidence="3">Putative G-D-S-L family lipolytic protein</fullName>
    </submittedName>
</protein>
<dbReference type="Pfam" id="PF13472">
    <property type="entry name" value="Lipase_GDSL_2"/>
    <property type="match status" value="1"/>
</dbReference>
<dbReference type="eggNOG" id="COG2755">
    <property type="taxonomic scope" value="Bacteria"/>
</dbReference>
<dbReference type="SUPFAM" id="SSF52266">
    <property type="entry name" value="SGNH hydrolase"/>
    <property type="match status" value="1"/>
</dbReference>
<dbReference type="InterPro" id="IPR051532">
    <property type="entry name" value="Ester_Hydrolysis_Enzymes"/>
</dbReference>